<dbReference type="Gene3D" id="3.30.450.40">
    <property type="match status" value="1"/>
</dbReference>
<dbReference type="AlphaFoldDB" id="A0A1U7M0E0"/>
<evidence type="ECO:0000259" key="2">
    <source>
        <dbReference type="Pfam" id="PF01590"/>
    </source>
</evidence>
<organism evidence="3 4">
    <name type="scientific">Peptoniphilus porci</name>
    <dbReference type="NCBI Taxonomy" id="2652280"/>
    <lineage>
        <taxon>Bacteria</taxon>
        <taxon>Bacillati</taxon>
        <taxon>Bacillota</taxon>
        <taxon>Tissierellia</taxon>
        <taxon>Tissierellales</taxon>
        <taxon>Peptoniphilaceae</taxon>
        <taxon>Peptoniphilus</taxon>
    </lineage>
</organism>
<accession>A0A1U7M0E0</accession>
<protein>
    <submittedName>
        <fullName evidence="3">Diguanylate cyclase</fullName>
    </submittedName>
</protein>
<dbReference type="EMBL" id="MJIH01000001">
    <property type="protein sequence ID" value="OLR65140.1"/>
    <property type="molecule type" value="Genomic_DNA"/>
</dbReference>
<dbReference type="SUPFAM" id="SSF55781">
    <property type="entry name" value="GAF domain-like"/>
    <property type="match status" value="1"/>
</dbReference>
<dbReference type="Proteomes" id="UP000187166">
    <property type="component" value="Unassembled WGS sequence"/>
</dbReference>
<dbReference type="Pfam" id="PF01590">
    <property type="entry name" value="GAF"/>
    <property type="match status" value="1"/>
</dbReference>
<name>A0A1U7M0E0_9FIRM</name>
<feature type="domain" description="GAF" evidence="2">
    <location>
        <begin position="69"/>
        <end position="154"/>
    </location>
</feature>
<evidence type="ECO:0000313" key="4">
    <source>
        <dbReference type="Proteomes" id="UP000187166"/>
    </source>
</evidence>
<comment type="caution">
    <text evidence="3">The sequence shown here is derived from an EMBL/GenBank/DDBJ whole genome shotgun (WGS) entry which is preliminary data.</text>
</comment>
<gene>
    <name evidence="3" type="ORF">BIV18_06235</name>
</gene>
<dbReference type="InterPro" id="IPR051330">
    <property type="entry name" value="Phosphatase_reg/MetRdx"/>
</dbReference>
<dbReference type="STRING" id="1465756.BIV18_06235"/>
<dbReference type="GO" id="GO:0005829">
    <property type="term" value="C:cytosol"/>
    <property type="evidence" value="ECO:0007669"/>
    <property type="project" value="TreeGrafter"/>
</dbReference>
<proteinExistence type="inferred from homology"/>
<evidence type="ECO:0000313" key="3">
    <source>
        <dbReference type="EMBL" id="OLR65140.1"/>
    </source>
</evidence>
<evidence type="ECO:0000256" key="1">
    <source>
        <dbReference type="ARBA" id="ARBA00038454"/>
    </source>
</evidence>
<dbReference type="GO" id="GO:0033745">
    <property type="term" value="F:L-methionine-(R)-S-oxide reductase activity"/>
    <property type="evidence" value="ECO:0007669"/>
    <property type="project" value="TreeGrafter"/>
</dbReference>
<reference evidence="3 4" key="1">
    <citation type="journal article" date="2016" name="Appl. Environ. Microbiol.">
        <title>Function and Phylogeny of Bacterial Butyryl Coenzyme A:Acetate Transferases and Their Diversity in the Proximal Colon of Swine.</title>
        <authorList>
            <person name="Trachsel J."/>
            <person name="Bayles D.O."/>
            <person name="Looft T."/>
            <person name="Levine U.Y."/>
            <person name="Allen H.K."/>
        </authorList>
    </citation>
    <scope>NUCLEOTIDE SEQUENCE [LARGE SCALE GENOMIC DNA]</scope>
    <source>
        <strain evidence="3 4">35-6-1</strain>
    </source>
</reference>
<dbReference type="InterPro" id="IPR029016">
    <property type="entry name" value="GAF-like_dom_sf"/>
</dbReference>
<sequence length="162" mass="18211">MTLEIKGIKNLNNEERLEYMVDFGKATIKTEKDAIAMMANLSSVIFNVVEDLNWAGFYLVRGDELVLGPFQGLPACTRLKDQGVCVAAWKNQKIMRIENVHEFKGHVACDSASNSELVLPIKINCEVIAVLDLDSPKVGRFTNLEEEKFSELVGFMEKELNK</sequence>
<dbReference type="FunFam" id="3.30.450.40:FF:000008">
    <property type="entry name" value="GAF domain-containing proteins"/>
    <property type="match status" value="1"/>
</dbReference>
<dbReference type="InterPro" id="IPR003018">
    <property type="entry name" value="GAF"/>
</dbReference>
<dbReference type="PANTHER" id="PTHR21021:SF15">
    <property type="entry name" value="FREE METHIONINE-R-SULFOXIDE REDUCTASE"/>
    <property type="match status" value="1"/>
</dbReference>
<keyword evidence="4" id="KW-1185">Reference proteome</keyword>
<dbReference type="PANTHER" id="PTHR21021">
    <property type="entry name" value="GAF/PUTATIVE CYTOSKELETAL PROTEIN"/>
    <property type="match status" value="1"/>
</dbReference>
<comment type="similarity">
    <text evidence="1">Belongs to the free Met sulfoxide reductase family.</text>
</comment>